<feature type="transmembrane region" description="Helical" evidence="2">
    <location>
        <begin position="80"/>
        <end position="100"/>
    </location>
</feature>
<dbReference type="Pfam" id="PF08592">
    <property type="entry name" value="Anthrone_oxy"/>
    <property type="match status" value="1"/>
</dbReference>
<keyword evidence="2" id="KW-1133">Transmembrane helix</keyword>
<feature type="compositionally biased region" description="Low complexity" evidence="1">
    <location>
        <begin position="160"/>
        <end position="175"/>
    </location>
</feature>
<reference evidence="3" key="1">
    <citation type="submission" date="2021-01" db="EMBL/GenBank/DDBJ databases">
        <title>Whole genome shotgun sequence of Planotetraspora thailandica NBRC 104271.</title>
        <authorList>
            <person name="Komaki H."/>
            <person name="Tamura T."/>
        </authorList>
    </citation>
    <scope>NUCLEOTIDE SEQUENCE</scope>
    <source>
        <strain evidence="3">NBRC 104271</strain>
    </source>
</reference>
<feature type="region of interest" description="Disordered" evidence="1">
    <location>
        <begin position="156"/>
        <end position="175"/>
    </location>
</feature>
<feature type="transmembrane region" description="Helical" evidence="2">
    <location>
        <begin position="129"/>
        <end position="150"/>
    </location>
</feature>
<sequence>MPSLLLTITRPAATLLVGLFAGGTVFILLAPSLTRLPAASYVPYWQALNTDYGRAMPPLLLSALALLAVTSVLSYRHGALVFGLSVAAALLVIAVIILTVTQMDPLNRLADSWTADQPPSDFADIRRHWWGLHTVRTALAMLAFAALLVAQAADRGSSGGATTAQQTAAGATVRA</sequence>
<dbReference type="InterPro" id="IPR013901">
    <property type="entry name" value="Anthrone_oxy"/>
</dbReference>
<feature type="transmembrane region" description="Helical" evidence="2">
    <location>
        <begin position="12"/>
        <end position="34"/>
    </location>
</feature>
<evidence type="ECO:0008006" key="5">
    <source>
        <dbReference type="Google" id="ProtNLM"/>
    </source>
</evidence>
<comment type="caution">
    <text evidence="3">The sequence shown here is derived from an EMBL/GenBank/DDBJ whole genome shotgun (WGS) entry which is preliminary data.</text>
</comment>
<keyword evidence="4" id="KW-1185">Reference proteome</keyword>
<evidence type="ECO:0000313" key="3">
    <source>
        <dbReference type="EMBL" id="GII57325.1"/>
    </source>
</evidence>
<organism evidence="3 4">
    <name type="scientific">Planotetraspora thailandica</name>
    <dbReference type="NCBI Taxonomy" id="487172"/>
    <lineage>
        <taxon>Bacteria</taxon>
        <taxon>Bacillati</taxon>
        <taxon>Actinomycetota</taxon>
        <taxon>Actinomycetes</taxon>
        <taxon>Streptosporangiales</taxon>
        <taxon>Streptosporangiaceae</taxon>
        <taxon>Planotetraspora</taxon>
    </lineage>
</organism>
<proteinExistence type="predicted"/>
<keyword evidence="2" id="KW-0812">Transmembrane</keyword>
<protein>
    <recommendedName>
        <fullName evidence="5">DUF1772 domain-containing protein</fullName>
    </recommendedName>
</protein>
<dbReference type="RefSeq" id="WP_203947457.1">
    <property type="nucleotide sequence ID" value="NZ_BOOR01000050.1"/>
</dbReference>
<dbReference type="EMBL" id="BOOR01000050">
    <property type="protein sequence ID" value="GII57325.1"/>
    <property type="molecule type" value="Genomic_DNA"/>
</dbReference>
<evidence type="ECO:0000256" key="1">
    <source>
        <dbReference type="SAM" id="MobiDB-lite"/>
    </source>
</evidence>
<dbReference type="Proteomes" id="UP000605992">
    <property type="component" value="Unassembled WGS sequence"/>
</dbReference>
<feature type="transmembrane region" description="Helical" evidence="2">
    <location>
        <begin position="54"/>
        <end position="73"/>
    </location>
</feature>
<evidence type="ECO:0000313" key="4">
    <source>
        <dbReference type="Proteomes" id="UP000605992"/>
    </source>
</evidence>
<evidence type="ECO:0000256" key="2">
    <source>
        <dbReference type="SAM" id="Phobius"/>
    </source>
</evidence>
<keyword evidence="2" id="KW-0472">Membrane</keyword>
<dbReference type="AlphaFoldDB" id="A0A8J3V796"/>
<gene>
    <name evidence="3" type="ORF">Pth03_57140</name>
</gene>
<name>A0A8J3V796_9ACTN</name>
<accession>A0A8J3V796</accession>